<feature type="domain" description="NodB homology" evidence="5">
    <location>
        <begin position="84"/>
        <end position="267"/>
    </location>
</feature>
<dbReference type="InterPro" id="IPR011330">
    <property type="entry name" value="Glyco_hydro/deAcase_b/a-brl"/>
</dbReference>
<dbReference type="CDD" id="cd10917">
    <property type="entry name" value="CE4_NodB_like_6s_7s"/>
    <property type="match status" value="1"/>
</dbReference>
<comment type="caution">
    <text evidence="6">The sequence shown here is derived from an EMBL/GenBank/DDBJ whole genome shotgun (WGS) entry which is preliminary data.</text>
</comment>
<sequence>MKTRWLFLLILTLFANGCASPDTTRTQQAEPLQQPEQQVKPLTQTPDLADGPENATRDPRPLSLGDLRAKYRSTFILNGPSSKREVALTFDDAPDDRFTPQVLDVLKKEGVKATFFVVGNRVEKHPDIVQRMVDEGHVIGNHSYDHANLPKLTDDKFREQITRTDSLIRNFTGYTPSLLRPPYGNINEGQIQWLASQQKRIINWNVDSLDWKGLSAEQVETNILAHVFPGSIILQHSAGGTGEDLTGTVNALPRIIAKLREDGVKLVTIPELLNISAGQ</sequence>
<feature type="signal peptide" evidence="4">
    <location>
        <begin position="1"/>
        <end position="19"/>
    </location>
</feature>
<evidence type="ECO:0000256" key="4">
    <source>
        <dbReference type="SAM" id="SignalP"/>
    </source>
</evidence>
<organism evidence="6 7">
    <name type="scientific">Paenibacillus residui</name>
    <dbReference type="NCBI Taxonomy" id="629724"/>
    <lineage>
        <taxon>Bacteria</taxon>
        <taxon>Bacillati</taxon>
        <taxon>Bacillota</taxon>
        <taxon>Bacilli</taxon>
        <taxon>Bacillales</taxon>
        <taxon>Paenibacillaceae</taxon>
        <taxon>Paenibacillus</taxon>
    </lineage>
</organism>
<reference evidence="7" key="1">
    <citation type="journal article" date="2019" name="Int. J. Syst. Evol. Microbiol.">
        <title>The Global Catalogue of Microorganisms (GCM) 10K type strain sequencing project: providing services to taxonomists for standard genome sequencing and annotation.</title>
        <authorList>
            <consortium name="The Broad Institute Genomics Platform"/>
            <consortium name="The Broad Institute Genome Sequencing Center for Infectious Disease"/>
            <person name="Wu L."/>
            <person name="Ma J."/>
        </authorList>
    </citation>
    <scope>NUCLEOTIDE SEQUENCE [LARGE SCALE GENOMIC DNA]</scope>
    <source>
        <strain evidence="7">CCUG 57263</strain>
    </source>
</reference>
<evidence type="ECO:0000313" key="6">
    <source>
        <dbReference type="EMBL" id="MFD0871600.1"/>
    </source>
</evidence>
<keyword evidence="2 6" id="KW-0378">Hydrolase</keyword>
<dbReference type="GO" id="GO:0016787">
    <property type="term" value="F:hydrolase activity"/>
    <property type="evidence" value="ECO:0007669"/>
    <property type="project" value="UniProtKB-KW"/>
</dbReference>
<evidence type="ECO:0000256" key="1">
    <source>
        <dbReference type="ARBA" id="ARBA00022723"/>
    </source>
</evidence>
<accession>A0ABW3DEE9</accession>
<keyword evidence="1" id="KW-0479">Metal-binding</keyword>
<dbReference type="Gene3D" id="3.20.20.370">
    <property type="entry name" value="Glycoside hydrolase/deacetylase"/>
    <property type="match status" value="1"/>
</dbReference>
<name>A0ABW3DEE9_9BACL</name>
<dbReference type="EC" id="3.-.-.-" evidence="6"/>
<protein>
    <submittedName>
        <fullName evidence="6">Polysaccharide deacetylase family protein</fullName>
        <ecNumber evidence="6">3.-.-.-</ecNumber>
    </submittedName>
</protein>
<evidence type="ECO:0000256" key="3">
    <source>
        <dbReference type="SAM" id="MobiDB-lite"/>
    </source>
</evidence>
<feature type="region of interest" description="Disordered" evidence="3">
    <location>
        <begin position="22"/>
        <end position="63"/>
    </location>
</feature>
<evidence type="ECO:0000256" key="2">
    <source>
        <dbReference type="ARBA" id="ARBA00022801"/>
    </source>
</evidence>
<keyword evidence="4" id="KW-0732">Signal</keyword>
<dbReference type="SUPFAM" id="SSF88713">
    <property type="entry name" value="Glycoside hydrolase/deacetylase"/>
    <property type="match status" value="1"/>
</dbReference>
<dbReference type="Pfam" id="PF01522">
    <property type="entry name" value="Polysacc_deac_1"/>
    <property type="match status" value="1"/>
</dbReference>
<dbReference type="Proteomes" id="UP001597120">
    <property type="component" value="Unassembled WGS sequence"/>
</dbReference>
<dbReference type="PROSITE" id="PS51677">
    <property type="entry name" value="NODB"/>
    <property type="match status" value="1"/>
</dbReference>
<dbReference type="EMBL" id="JBHTIU010000085">
    <property type="protein sequence ID" value="MFD0871600.1"/>
    <property type="molecule type" value="Genomic_DNA"/>
</dbReference>
<feature type="chain" id="PRO_5046597054" evidence="4">
    <location>
        <begin position="20"/>
        <end position="279"/>
    </location>
</feature>
<keyword evidence="7" id="KW-1185">Reference proteome</keyword>
<dbReference type="InterPro" id="IPR050248">
    <property type="entry name" value="Polysacc_deacetylase_ArnD"/>
</dbReference>
<dbReference type="InterPro" id="IPR002509">
    <property type="entry name" value="NODB_dom"/>
</dbReference>
<evidence type="ECO:0000313" key="7">
    <source>
        <dbReference type="Proteomes" id="UP001597120"/>
    </source>
</evidence>
<dbReference type="PANTHER" id="PTHR10587:SF133">
    <property type="entry name" value="CHITIN DEACETYLASE 1-RELATED"/>
    <property type="match status" value="1"/>
</dbReference>
<proteinExistence type="predicted"/>
<dbReference type="PANTHER" id="PTHR10587">
    <property type="entry name" value="GLYCOSYL TRANSFERASE-RELATED"/>
    <property type="match status" value="1"/>
</dbReference>
<evidence type="ECO:0000259" key="5">
    <source>
        <dbReference type="PROSITE" id="PS51677"/>
    </source>
</evidence>
<gene>
    <name evidence="6" type="ORF">ACFQ03_20890</name>
</gene>
<dbReference type="RefSeq" id="WP_150960104.1">
    <property type="nucleotide sequence ID" value="NZ_JBHTIU010000085.1"/>
</dbReference>
<feature type="compositionally biased region" description="Low complexity" evidence="3">
    <location>
        <begin position="27"/>
        <end position="38"/>
    </location>
</feature>